<feature type="domain" description="PepSY" evidence="2">
    <location>
        <begin position="123"/>
        <end position="184"/>
    </location>
</feature>
<feature type="compositionally biased region" description="Basic and acidic residues" evidence="1">
    <location>
        <begin position="106"/>
        <end position="115"/>
    </location>
</feature>
<dbReference type="Proteomes" id="UP000317316">
    <property type="component" value="Unassembled WGS sequence"/>
</dbReference>
<dbReference type="InterPro" id="IPR025711">
    <property type="entry name" value="PepSY"/>
</dbReference>
<accession>A0A544T715</accession>
<evidence type="ECO:0000313" key="3">
    <source>
        <dbReference type="EMBL" id="TQR13244.1"/>
    </source>
</evidence>
<reference evidence="3 4" key="1">
    <citation type="submission" date="2019-05" db="EMBL/GenBank/DDBJ databases">
        <title>Psychrobacillus vulpis sp. nov., a new species isolated from feces of a red fox that inhabits in The Tablas de Daimiel Natural Park, Albacete, Spain.</title>
        <authorList>
            <person name="Rodriguez M."/>
            <person name="Reina J.C."/>
            <person name="Bejar V."/>
            <person name="Llamas I."/>
        </authorList>
    </citation>
    <scope>NUCLEOTIDE SEQUENCE [LARGE SCALE GENOMIC DNA]</scope>
    <source>
        <strain evidence="3 4">NEAU-3TGS17</strain>
    </source>
</reference>
<dbReference type="OrthoDB" id="2476750at2"/>
<dbReference type="EMBL" id="VDGH01000006">
    <property type="protein sequence ID" value="TQR13244.1"/>
    <property type="molecule type" value="Genomic_DNA"/>
</dbReference>
<protein>
    <recommendedName>
        <fullName evidence="2">PepSY domain-containing protein</fullName>
    </recommendedName>
</protein>
<dbReference type="RefSeq" id="WP_142539125.1">
    <property type="nucleotide sequence ID" value="NZ_BMIE01000004.1"/>
</dbReference>
<evidence type="ECO:0000313" key="4">
    <source>
        <dbReference type="Proteomes" id="UP000317316"/>
    </source>
</evidence>
<name>A0A544T715_9BACI</name>
<gene>
    <name evidence="3" type="ORF">FG382_12075</name>
</gene>
<keyword evidence="4" id="KW-1185">Reference proteome</keyword>
<feature type="region of interest" description="Disordered" evidence="1">
    <location>
        <begin position="92"/>
        <end position="116"/>
    </location>
</feature>
<evidence type="ECO:0000259" key="2">
    <source>
        <dbReference type="Pfam" id="PF03413"/>
    </source>
</evidence>
<evidence type="ECO:0000256" key="1">
    <source>
        <dbReference type="SAM" id="MobiDB-lite"/>
    </source>
</evidence>
<comment type="caution">
    <text evidence="3">The sequence shown here is derived from an EMBL/GenBank/DDBJ whole genome shotgun (WGS) entry which is preliminary data.</text>
</comment>
<dbReference type="AlphaFoldDB" id="A0A544T715"/>
<sequence length="190" mass="21191">MKKKWIWPVGIILLVVCLVFWLAPSISAKDLTEAEANSVVLEKYPGDIIKTTKTKDEYQIEIKLETGVYVIKIDAKNGDVLSLAQTEKAEKPIKEASEQVEMEEPAPTKEEKPAEEPAQITLITKQEAVEIAANHLKGMAEEDDAEFHAISGQSPYYLVEVEIENGDDDREAVVQVDAYTGEVKSVDWDD</sequence>
<dbReference type="Pfam" id="PF03413">
    <property type="entry name" value="PepSY"/>
    <property type="match status" value="2"/>
</dbReference>
<proteinExistence type="predicted"/>
<feature type="domain" description="PepSY" evidence="2">
    <location>
        <begin position="31"/>
        <end position="82"/>
    </location>
</feature>
<dbReference type="Gene3D" id="3.10.450.40">
    <property type="match status" value="2"/>
</dbReference>
<organism evidence="3 4">
    <name type="scientific">Psychrobacillus lasiicapitis</name>
    <dbReference type="NCBI Taxonomy" id="1636719"/>
    <lineage>
        <taxon>Bacteria</taxon>
        <taxon>Bacillati</taxon>
        <taxon>Bacillota</taxon>
        <taxon>Bacilli</taxon>
        <taxon>Bacillales</taxon>
        <taxon>Bacillaceae</taxon>
        <taxon>Psychrobacillus</taxon>
    </lineage>
</organism>